<sequence length="332" mass="36200">MTTSPIASRLPPKLRRAFEGLGVGAAQFGNMGKVTPEQDCLAAVDTAWELGLRFYDTAPHYGLGLSEQRLGKALKGRSPDDYVISTKVGRLLEPNPAPQGSDEANGFHVADDLTRRRDYTAEGVRQSLEASLARLDMASVDILWIHDPEEPTDRFEEALAGAVPELERLREQGRIAAWGVGSKDAGMLKRFVDQARPDLIMLAGRYTLLEQEQTGLMSACLEHQVGVVAVGAFNSGLLARDEPPADAWYEYGQAPEAVLERARELAAVARAHGVSLPAAALAFPWRHPAVVNVMAGMRSPEQVKRNHALASCDIPEAFWNELQARGLLKENT</sequence>
<dbReference type="InterPro" id="IPR036812">
    <property type="entry name" value="NAD(P)_OxRdtase_dom_sf"/>
</dbReference>
<dbReference type="PANTHER" id="PTHR42686:SF1">
    <property type="entry name" value="GH17980P-RELATED"/>
    <property type="match status" value="1"/>
</dbReference>
<dbReference type="RefSeq" id="WP_348827271.1">
    <property type="nucleotide sequence ID" value="NZ_CP098827.1"/>
</dbReference>
<dbReference type="InterPro" id="IPR020471">
    <property type="entry name" value="AKR"/>
</dbReference>
<gene>
    <name evidence="2" type="ORF">NFG58_20490</name>
</gene>
<dbReference type="AlphaFoldDB" id="A0AAU7KGY4"/>
<evidence type="ECO:0000313" key="2">
    <source>
        <dbReference type="EMBL" id="XBO70946.1"/>
    </source>
</evidence>
<accession>A0AAU7KGY4</accession>
<dbReference type="SUPFAM" id="SSF51430">
    <property type="entry name" value="NAD(P)-linked oxidoreductase"/>
    <property type="match status" value="1"/>
</dbReference>
<reference evidence="2" key="1">
    <citation type="submission" date="2022-06" db="EMBL/GenBank/DDBJ databases">
        <title>A novel DMS-producing enzyme.</title>
        <authorList>
            <person name="Zhang Y."/>
        </authorList>
    </citation>
    <scope>NUCLEOTIDE SEQUENCE</scope>
    <source>
        <strain evidence="2">RT37</strain>
    </source>
</reference>
<dbReference type="Gene3D" id="3.20.20.100">
    <property type="entry name" value="NADP-dependent oxidoreductase domain"/>
    <property type="match status" value="1"/>
</dbReference>
<dbReference type="PANTHER" id="PTHR42686">
    <property type="entry name" value="GH17980P-RELATED"/>
    <property type="match status" value="1"/>
</dbReference>
<dbReference type="CDD" id="cd19152">
    <property type="entry name" value="AKR_AKR15A"/>
    <property type="match status" value="1"/>
</dbReference>
<protein>
    <submittedName>
        <fullName evidence="2">Aldo/keto reductase</fullName>
    </submittedName>
</protein>
<proteinExistence type="predicted"/>
<evidence type="ECO:0000259" key="1">
    <source>
        <dbReference type="Pfam" id="PF00248"/>
    </source>
</evidence>
<dbReference type="GO" id="GO:0005829">
    <property type="term" value="C:cytosol"/>
    <property type="evidence" value="ECO:0007669"/>
    <property type="project" value="TreeGrafter"/>
</dbReference>
<dbReference type="InterPro" id="IPR023210">
    <property type="entry name" value="NADP_OxRdtase_dom"/>
</dbReference>
<feature type="domain" description="NADP-dependent oxidoreductase" evidence="1">
    <location>
        <begin position="21"/>
        <end position="323"/>
    </location>
</feature>
<dbReference type="Pfam" id="PF00248">
    <property type="entry name" value="Aldo_ket_red"/>
    <property type="match status" value="1"/>
</dbReference>
<dbReference type="GO" id="GO:0016491">
    <property type="term" value="F:oxidoreductase activity"/>
    <property type="evidence" value="ECO:0007669"/>
    <property type="project" value="InterPro"/>
</dbReference>
<dbReference type="EMBL" id="CP098827">
    <property type="protein sequence ID" value="XBO70946.1"/>
    <property type="molecule type" value="Genomic_DNA"/>
</dbReference>
<organism evidence="2">
    <name type="scientific">Halomonas sp. RT37</name>
    <dbReference type="NCBI Taxonomy" id="2950872"/>
    <lineage>
        <taxon>Bacteria</taxon>
        <taxon>Pseudomonadati</taxon>
        <taxon>Pseudomonadota</taxon>
        <taxon>Gammaproteobacteria</taxon>
        <taxon>Oceanospirillales</taxon>
        <taxon>Halomonadaceae</taxon>
        <taxon>Halomonas</taxon>
    </lineage>
</organism>
<name>A0AAU7KGY4_9GAMM</name>